<dbReference type="SUPFAM" id="SSF47384">
    <property type="entry name" value="Homodimeric domain of signal transducing histidine kinase"/>
    <property type="match status" value="1"/>
</dbReference>
<evidence type="ECO:0000313" key="18">
    <source>
        <dbReference type="Proteomes" id="UP000325302"/>
    </source>
</evidence>
<keyword evidence="7" id="KW-0378">Hydrolase</keyword>
<evidence type="ECO:0000256" key="9">
    <source>
        <dbReference type="ARBA" id="ARBA00023012"/>
    </source>
</evidence>
<dbReference type="GO" id="GO:0000155">
    <property type="term" value="F:phosphorelay sensor kinase activity"/>
    <property type="evidence" value="ECO:0007669"/>
    <property type="project" value="InterPro"/>
</dbReference>
<dbReference type="SMART" id="SM00387">
    <property type="entry name" value="HATPase_c"/>
    <property type="match status" value="1"/>
</dbReference>
<evidence type="ECO:0000256" key="4">
    <source>
        <dbReference type="ARBA" id="ARBA00022679"/>
    </source>
</evidence>
<dbReference type="CDD" id="cd00082">
    <property type="entry name" value="HisKA"/>
    <property type="match status" value="1"/>
</dbReference>
<dbReference type="GO" id="GO:0016787">
    <property type="term" value="F:hydrolase activity"/>
    <property type="evidence" value="ECO:0007669"/>
    <property type="project" value="UniProtKB-KW"/>
</dbReference>
<evidence type="ECO:0000256" key="5">
    <source>
        <dbReference type="ARBA" id="ARBA00022741"/>
    </source>
</evidence>
<sequence length="362" mass="40823">MLHHEITRNILDNLTTSIVFLDLNLNISYLNPAAEMLLQASLRRLEGKSIYDWLTLSEEDIALLNDSLQTGHPFSKREARVFTAQAQELLIDYSVNLLPNKGLLLEIQARDRLMRIEREEELLTRHATARSLVRGLAHEIKNPLGGIRGAAQLLERELTDVELHDYTRVIIEEADRLRNLVDRLLGPHKLPHIEQINIHAILERVCSLVRVESGHKIQIVRDYDPSIPEFSGDKEQLIQATLNIVRNAMQALQESATEHPQITLRTRALRQLTLGSERHRLVCSIDIIDNGPGIPSELISSIFYPMVTGRAEGSGLGLSIAQAIINRHKGLIECNSEPGQTRFQLLIPLEQKNENTGSCLDS</sequence>
<evidence type="ECO:0000256" key="12">
    <source>
        <dbReference type="ARBA" id="ARBA00039567"/>
    </source>
</evidence>
<reference evidence="17 18" key="1">
    <citation type="submission" date="2019-03" db="EMBL/GenBank/DDBJ databases">
        <title>Nitrincola sp. nov. isolated from an Indian soda lake.</title>
        <authorList>
            <person name="Joshi A."/>
            <person name="Thite S.V."/>
            <person name="Joseph N."/>
            <person name="Dhotre D."/>
            <person name="Moorthy M."/>
            <person name="Shouche Y.S."/>
        </authorList>
    </citation>
    <scope>NUCLEOTIDE SEQUENCE [LARGE SCALE GENOMIC DNA]</scope>
    <source>
        <strain evidence="17 18">MEB193</strain>
    </source>
</reference>
<dbReference type="PANTHER" id="PTHR43065:SF16">
    <property type="entry name" value="SENSORY HISTIDINE KINASE_PHOSPHATASE NTRB"/>
    <property type="match status" value="1"/>
</dbReference>
<comment type="function">
    <text evidence="11">Member of the two-component regulatory system NtrB/NtrC, which controls expression of the nitrogen-regulated (ntr) genes in response to nitrogen limitation. Under conditions of nitrogen limitation, NtrB autophosphorylates and transfers the phosphoryl group to NtrC. In the presence of nitrogen, acts as a phosphatase that dephosphorylates and inactivates NtrC.</text>
</comment>
<evidence type="ECO:0000259" key="15">
    <source>
        <dbReference type="PROSITE" id="PS50109"/>
    </source>
</evidence>
<dbReference type="NCBIfam" id="NF008293">
    <property type="entry name" value="PRK11073.1"/>
    <property type="match status" value="1"/>
</dbReference>
<keyword evidence="6" id="KW-0418">Kinase</keyword>
<keyword evidence="10" id="KW-0535">Nitrogen fixation</keyword>
<dbReference type="InterPro" id="IPR004358">
    <property type="entry name" value="Sig_transdc_His_kin-like_C"/>
</dbReference>
<evidence type="ECO:0000256" key="1">
    <source>
        <dbReference type="ARBA" id="ARBA00000085"/>
    </source>
</evidence>
<evidence type="ECO:0000256" key="8">
    <source>
        <dbReference type="ARBA" id="ARBA00022840"/>
    </source>
</evidence>
<dbReference type="PROSITE" id="PS50112">
    <property type="entry name" value="PAS"/>
    <property type="match status" value="1"/>
</dbReference>
<dbReference type="InterPro" id="IPR003661">
    <property type="entry name" value="HisK_dim/P_dom"/>
</dbReference>
<dbReference type="Pfam" id="PF00989">
    <property type="entry name" value="PAS"/>
    <property type="match status" value="1"/>
</dbReference>
<dbReference type="OrthoDB" id="9789238at2"/>
<evidence type="ECO:0000256" key="13">
    <source>
        <dbReference type="ARBA" id="ARBA00042313"/>
    </source>
</evidence>
<dbReference type="Pfam" id="PF00512">
    <property type="entry name" value="HisKA"/>
    <property type="match status" value="1"/>
</dbReference>
<evidence type="ECO:0000256" key="3">
    <source>
        <dbReference type="ARBA" id="ARBA00022553"/>
    </source>
</evidence>
<evidence type="ECO:0000256" key="2">
    <source>
        <dbReference type="ARBA" id="ARBA00012438"/>
    </source>
</evidence>
<protein>
    <recommendedName>
        <fullName evidence="12">Sensory histidine kinase/phosphatase NtrB</fullName>
        <ecNumber evidence="2">2.7.13.3</ecNumber>
    </recommendedName>
    <alternativeName>
        <fullName evidence="13">Nitrogen regulation protein NR(II)</fullName>
    </alternativeName>
    <alternativeName>
        <fullName evidence="14">Nitrogen regulator II</fullName>
    </alternativeName>
</protein>
<feature type="domain" description="PAS" evidence="16">
    <location>
        <begin position="3"/>
        <end position="69"/>
    </location>
</feature>
<dbReference type="EC" id="2.7.13.3" evidence="2"/>
<dbReference type="InterPro" id="IPR036097">
    <property type="entry name" value="HisK_dim/P_sf"/>
</dbReference>
<name>A0A5A9W293_9GAMM</name>
<dbReference type="Gene3D" id="3.30.565.10">
    <property type="entry name" value="Histidine kinase-like ATPase, C-terminal domain"/>
    <property type="match status" value="1"/>
</dbReference>
<dbReference type="InterPro" id="IPR013767">
    <property type="entry name" value="PAS_fold"/>
</dbReference>
<keyword evidence="8" id="KW-0067">ATP-binding</keyword>
<dbReference type="EMBL" id="SMRS01000005">
    <property type="protein sequence ID" value="KAA0874624.1"/>
    <property type="molecule type" value="Genomic_DNA"/>
</dbReference>
<dbReference type="Proteomes" id="UP000325302">
    <property type="component" value="Unassembled WGS sequence"/>
</dbReference>
<dbReference type="InterPro" id="IPR036890">
    <property type="entry name" value="HATPase_C_sf"/>
</dbReference>
<dbReference type="InterPro" id="IPR005467">
    <property type="entry name" value="His_kinase_dom"/>
</dbReference>
<gene>
    <name evidence="17" type="primary">ntrB</name>
    <name evidence="17" type="ORF">E1H14_07285</name>
</gene>
<dbReference type="CDD" id="cd00130">
    <property type="entry name" value="PAS"/>
    <property type="match status" value="1"/>
</dbReference>
<dbReference type="Gene3D" id="3.30.450.20">
    <property type="entry name" value="PAS domain"/>
    <property type="match status" value="1"/>
</dbReference>
<feature type="domain" description="Histidine kinase" evidence="15">
    <location>
        <begin position="135"/>
        <end position="351"/>
    </location>
</feature>
<dbReference type="RefSeq" id="WP_149390805.1">
    <property type="nucleotide sequence ID" value="NZ_SMRS01000005.1"/>
</dbReference>
<organism evidence="17 18">
    <name type="scientific">Nitrincola tapanii</name>
    <dbReference type="NCBI Taxonomy" id="1708751"/>
    <lineage>
        <taxon>Bacteria</taxon>
        <taxon>Pseudomonadati</taxon>
        <taxon>Pseudomonadota</taxon>
        <taxon>Gammaproteobacteria</taxon>
        <taxon>Oceanospirillales</taxon>
        <taxon>Oceanospirillaceae</taxon>
        <taxon>Nitrincola</taxon>
    </lineage>
</organism>
<dbReference type="SMART" id="SM00091">
    <property type="entry name" value="PAS"/>
    <property type="match status" value="1"/>
</dbReference>
<keyword evidence="18" id="KW-1185">Reference proteome</keyword>
<dbReference type="AlphaFoldDB" id="A0A5A9W293"/>
<dbReference type="InterPro" id="IPR000014">
    <property type="entry name" value="PAS"/>
</dbReference>
<evidence type="ECO:0000256" key="7">
    <source>
        <dbReference type="ARBA" id="ARBA00022801"/>
    </source>
</evidence>
<evidence type="ECO:0000256" key="6">
    <source>
        <dbReference type="ARBA" id="ARBA00022777"/>
    </source>
</evidence>
<dbReference type="SMART" id="SM00388">
    <property type="entry name" value="HisKA"/>
    <property type="match status" value="1"/>
</dbReference>
<dbReference type="Gene3D" id="1.10.287.130">
    <property type="match status" value="1"/>
</dbReference>
<dbReference type="SUPFAM" id="SSF55874">
    <property type="entry name" value="ATPase domain of HSP90 chaperone/DNA topoisomerase II/histidine kinase"/>
    <property type="match status" value="1"/>
</dbReference>
<evidence type="ECO:0000259" key="16">
    <source>
        <dbReference type="PROSITE" id="PS50112"/>
    </source>
</evidence>
<evidence type="ECO:0000256" key="10">
    <source>
        <dbReference type="ARBA" id="ARBA00023231"/>
    </source>
</evidence>
<evidence type="ECO:0000313" key="17">
    <source>
        <dbReference type="EMBL" id="KAA0874624.1"/>
    </source>
</evidence>
<dbReference type="GO" id="GO:0005524">
    <property type="term" value="F:ATP binding"/>
    <property type="evidence" value="ECO:0007669"/>
    <property type="project" value="UniProtKB-KW"/>
</dbReference>
<comment type="catalytic activity">
    <reaction evidence="1">
        <text>ATP + protein L-histidine = ADP + protein N-phospho-L-histidine.</text>
        <dbReference type="EC" id="2.7.13.3"/>
    </reaction>
</comment>
<keyword evidence="3" id="KW-0597">Phosphoprotein</keyword>
<dbReference type="SUPFAM" id="SSF55785">
    <property type="entry name" value="PYP-like sensor domain (PAS domain)"/>
    <property type="match status" value="1"/>
</dbReference>
<dbReference type="InterPro" id="IPR003594">
    <property type="entry name" value="HATPase_dom"/>
</dbReference>
<evidence type="ECO:0000256" key="14">
    <source>
        <dbReference type="ARBA" id="ARBA00043094"/>
    </source>
</evidence>
<dbReference type="PROSITE" id="PS50109">
    <property type="entry name" value="HIS_KIN"/>
    <property type="match status" value="1"/>
</dbReference>
<dbReference type="Pfam" id="PF02518">
    <property type="entry name" value="HATPase_c"/>
    <property type="match status" value="1"/>
</dbReference>
<dbReference type="PRINTS" id="PR00344">
    <property type="entry name" value="BCTRLSENSOR"/>
</dbReference>
<comment type="caution">
    <text evidence="17">The sequence shown here is derived from an EMBL/GenBank/DDBJ whole genome shotgun (WGS) entry which is preliminary data.</text>
</comment>
<dbReference type="GO" id="GO:0006355">
    <property type="term" value="P:regulation of DNA-templated transcription"/>
    <property type="evidence" value="ECO:0007669"/>
    <property type="project" value="InterPro"/>
</dbReference>
<evidence type="ECO:0000256" key="11">
    <source>
        <dbReference type="ARBA" id="ARBA00037696"/>
    </source>
</evidence>
<dbReference type="PANTHER" id="PTHR43065">
    <property type="entry name" value="SENSOR HISTIDINE KINASE"/>
    <property type="match status" value="1"/>
</dbReference>
<proteinExistence type="predicted"/>
<keyword evidence="5" id="KW-0547">Nucleotide-binding</keyword>
<dbReference type="InterPro" id="IPR035965">
    <property type="entry name" value="PAS-like_dom_sf"/>
</dbReference>
<keyword evidence="4" id="KW-0808">Transferase</keyword>
<keyword evidence="9" id="KW-0902">Two-component regulatory system</keyword>
<accession>A0A5A9W293</accession>